<dbReference type="EMBL" id="SNVV01000014">
    <property type="protein sequence ID" value="TDN48719.1"/>
    <property type="molecule type" value="Genomic_DNA"/>
</dbReference>
<dbReference type="RefSeq" id="WP_133593348.1">
    <property type="nucleotide sequence ID" value="NZ_SNVV01000014.1"/>
</dbReference>
<comment type="caution">
    <text evidence="1">The sequence shown here is derived from an EMBL/GenBank/DDBJ whole genome shotgun (WGS) entry which is preliminary data.</text>
</comment>
<sequence>MNAVFDQIRAGLAAGEVVPFIGADALADVTHAGDGRKIPATSDELIYSLNNGQPMAPRLMYEFPRAAMNVELKRGRSAVNRWLEQTYGDNSWSEASLHRWLAEQKLPYIVDINRDTGLQKLYANRPHTLIAGVARIAGTAYRYKLYKHDGEKYSAAVDESEIDPAAPILFKPCGSPWPEGNWIASDADFVDYITELMGGFAIPGFLKQRRVGLKYLVAGIRLNRDTQRMLLSDIIFSAAQPAGWALIPGANDKEKRFCARLGLTVIDADVRELAGLPLAEAA</sequence>
<accession>A0A4R6DVP2</accession>
<gene>
    <name evidence="1" type="ORF">C7389_114106</name>
</gene>
<keyword evidence="2" id="KW-1185">Reference proteome</keyword>
<protein>
    <submittedName>
        <fullName evidence="1">SIR2-like protein</fullName>
    </submittedName>
</protein>
<proteinExistence type="predicted"/>
<dbReference type="Proteomes" id="UP000295129">
    <property type="component" value="Unassembled WGS sequence"/>
</dbReference>
<dbReference type="OrthoDB" id="9802053at2"/>
<dbReference type="AlphaFoldDB" id="A0A4R6DVP2"/>
<name>A0A4R6DVP2_9RHOO</name>
<reference evidence="1 2" key="1">
    <citation type="submission" date="2019-03" db="EMBL/GenBank/DDBJ databases">
        <title>Genomic Encyclopedia of Type Strains, Phase IV (KMG-IV): sequencing the most valuable type-strain genomes for metagenomic binning, comparative biology and taxonomic classification.</title>
        <authorList>
            <person name="Goeker M."/>
        </authorList>
    </citation>
    <scope>NUCLEOTIDE SEQUENCE [LARGE SCALE GENOMIC DNA]</scope>
    <source>
        <strain evidence="1 2">DSM 12121</strain>
    </source>
</reference>
<organism evidence="1 2">
    <name type="scientific">Azoarcus indigens</name>
    <dbReference type="NCBI Taxonomy" id="29545"/>
    <lineage>
        <taxon>Bacteria</taxon>
        <taxon>Pseudomonadati</taxon>
        <taxon>Pseudomonadota</taxon>
        <taxon>Betaproteobacteria</taxon>
        <taxon>Rhodocyclales</taxon>
        <taxon>Zoogloeaceae</taxon>
        <taxon>Azoarcus</taxon>
    </lineage>
</organism>
<evidence type="ECO:0000313" key="1">
    <source>
        <dbReference type="EMBL" id="TDN48719.1"/>
    </source>
</evidence>
<evidence type="ECO:0000313" key="2">
    <source>
        <dbReference type="Proteomes" id="UP000295129"/>
    </source>
</evidence>